<evidence type="ECO:0000256" key="5">
    <source>
        <dbReference type="ARBA" id="ARBA00022553"/>
    </source>
</evidence>
<comment type="catalytic activity">
    <reaction evidence="24">
        <text>tetradecanoyl-CoA + oxidized [electron-transfer flavoprotein] + H(+) = (2E)-tetradecenoyl-CoA + reduced [electron-transfer flavoprotein]</text>
        <dbReference type="Rhea" id="RHEA:47316"/>
        <dbReference type="Rhea" id="RHEA-COMP:10685"/>
        <dbReference type="Rhea" id="RHEA-COMP:10686"/>
        <dbReference type="ChEBI" id="CHEBI:15378"/>
        <dbReference type="ChEBI" id="CHEBI:57385"/>
        <dbReference type="ChEBI" id="CHEBI:57692"/>
        <dbReference type="ChEBI" id="CHEBI:58307"/>
        <dbReference type="ChEBI" id="CHEBI:61405"/>
    </reaction>
    <physiologicalReaction direction="left-to-right" evidence="24">
        <dbReference type="Rhea" id="RHEA:47317"/>
    </physiologicalReaction>
</comment>
<evidence type="ECO:0000256" key="14">
    <source>
        <dbReference type="ARBA" id="ARBA00023098"/>
    </source>
</evidence>
<comment type="caution">
    <text evidence="32">The sequence shown here is derived from an EMBL/GenBank/DDBJ whole genome shotgun (WGS) entry which is preliminary data.</text>
</comment>
<evidence type="ECO:0000313" key="32">
    <source>
        <dbReference type="EMBL" id="TEA40291.1"/>
    </source>
</evidence>
<evidence type="ECO:0000256" key="17">
    <source>
        <dbReference type="ARBA" id="ARBA00039034"/>
    </source>
</evidence>
<evidence type="ECO:0000256" key="3">
    <source>
        <dbReference type="ARBA" id="ARBA00005198"/>
    </source>
</evidence>
<proteinExistence type="inferred from homology"/>
<evidence type="ECO:0000256" key="27">
    <source>
        <dbReference type="ARBA" id="ARBA00049224"/>
    </source>
</evidence>
<evidence type="ECO:0000256" key="8">
    <source>
        <dbReference type="ARBA" id="ARBA00022799"/>
    </source>
</evidence>
<comment type="function">
    <text evidence="19">Very long-chain specific acyl-CoA dehydrogenase is one of the acyl-CoA dehydrogenases that catalyze the first step of mitochondrial fatty acid beta-oxidation, an aerobic process breaking down fatty acids into acetyl-CoA and allowing the production of energy from fats. The first step of fatty acid beta-oxidation consists in the removal of one hydrogen from C-2 and C-3 of the straight-chain fatty acyl-CoA thioester, resulting in the formation of trans-2-enoyl-CoA. Among the different mitochondrial acyl-CoA dehydrogenases, very long-chain specific acyl-CoA dehydrogenase acts specifically on acyl-CoAs with saturated 12 to 24 carbons long primary chains.</text>
</comment>
<dbReference type="GO" id="GO:0017099">
    <property type="term" value="F:very-long-chain fatty acyl-CoA dehydrogenase activity"/>
    <property type="evidence" value="ECO:0007669"/>
    <property type="project" value="UniProtKB-EC"/>
</dbReference>
<evidence type="ECO:0000256" key="12">
    <source>
        <dbReference type="ARBA" id="ARBA00022990"/>
    </source>
</evidence>
<accession>A0A484GY25</accession>
<evidence type="ECO:0000256" key="23">
    <source>
        <dbReference type="ARBA" id="ARBA00048086"/>
    </source>
</evidence>
<evidence type="ECO:0000256" key="20">
    <source>
        <dbReference type="ARBA" id="ARBA00046812"/>
    </source>
</evidence>
<keyword evidence="33" id="KW-1185">Reference proteome</keyword>
<evidence type="ECO:0000256" key="4">
    <source>
        <dbReference type="ARBA" id="ARBA00009347"/>
    </source>
</evidence>
<comment type="catalytic activity">
    <reaction evidence="22">
        <text>oxidized [electron-transfer flavoprotein] + hexadecanoyl-CoA + H(+) = (2E)-hexadecenoyl-CoA + reduced [electron-transfer flavoprotein]</text>
        <dbReference type="Rhea" id="RHEA:43448"/>
        <dbReference type="Rhea" id="RHEA-COMP:10685"/>
        <dbReference type="Rhea" id="RHEA-COMP:10686"/>
        <dbReference type="ChEBI" id="CHEBI:15378"/>
        <dbReference type="ChEBI" id="CHEBI:57379"/>
        <dbReference type="ChEBI" id="CHEBI:57692"/>
        <dbReference type="ChEBI" id="CHEBI:58307"/>
        <dbReference type="ChEBI" id="CHEBI:61526"/>
    </reaction>
    <physiologicalReaction direction="left-to-right" evidence="22">
        <dbReference type="Rhea" id="RHEA:43449"/>
    </physiologicalReaction>
</comment>
<keyword evidence="10" id="KW-0276">Fatty acid metabolism</keyword>
<keyword evidence="7" id="KW-0999">Mitochondrion inner membrane</keyword>
<feature type="compositionally biased region" description="Basic and acidic residues" evidence="28">
    <location>
        <begin position="60"/>
        <end position="70"/>
    </location>
</feature>
<keyword evidence="16" id="KW-0472">Membrane</keyword>
<feature type="domain" description="Acyl-CoA dehydrogenase/oxidase N-terminal" evidence="30">
    <location>
        <begin position="104"/>
        <end position="209"/>
    </location>
</feature>
<reference evidence="32 33" key="1">
    <citation type="journal article" date="2018" name="Genomics">
        <title>Molecular footprints of inshore aquatic adaptation in Indo-Pacific humpback dolphin (Sousa chinensis).</title>
        <authorList>
            <person name="Ming Y."/>
            <person name="Jian J."/>
            <person name="Yu F."/>
            <person name="Yu X."/>
            <person name="Wang J."/>
            <person name="Liu W."/>
        </authorList>
    </citation>
    <scope>NUCLEOTIDE SEQUENCE [LARGE SCALE GENOMIC DNA]</scope>
    <source>
        <strain evidence="32">MY-2018</strain>
        <tissue evidence="32">Skin</tissue>
    </source>
</reference>
<keyword evidence="14" id="KW-0443">Lipid metabolism</keyword>
<dbReference type="FunFam" id="1.20.140.10:FF:000017">
    <property type="entry name" value="very long-chain specific acyl-CoA dehydrogenase, mitochondrial"/>
    <property type="match status" value="1"/>
</dbReference>
<dbReference type="PANTHER" id="PTHR43884">
    <property type="entry name" value="ACYL-COA DEHYDROGENASE"/>
    <property type="match status" value="1"/>
</dbReference>
<feature type="region of interest" description="Disordered" evidence="28">
    <location>
        <begin position="51"/>
        <end position="70"/>
    </location>
</feature>
<organism evidence="32 33">
    <name type="scientific">Sousa chinensis</name>
    <name type="common">Indo-pacific humpbacked dolphin</name>
    <name type="synonym">Steno chinensis</name>
    <dbReference type="NCBI Taxonomy" id="103600"/>
    <lineage>
        <taxon>Eukaryota</taxon>
        <taxon>Metazoa</taxon>
        <taxon>Chordata</taxon>
        <taxon>Craniata</taxon>
        <taxon>Vertebrata</taxon>
        <taxon>Euteleostomi</taxon>
        <taxon>Mammalia</taxon>
        <taxon>Eutheria</taxon>
        <taxon>Laurasiatheria</taxon>
        <taxon>Artiodactyla</taxon>
        <taxon>Whippomorpha</taxon>
        <taxon>Cetacea</taxon>
        <taxon>Odontoceti</taxon>
        <taxon>Delphinidae</taxon>
        <taxon>Sousa</taxon>
    </lineage>
</organism>
<dbReference type="InterPro" id="IPR037069">
    <property type="entry name" value="AcylCoA_DH/ox_N_sf"/>
</dbReference>
<evidence type="ECO:0000256" key="24">
    <source>
        <dbReference type="ARBA" id="ARBA00049038"/>
    </source>
</evidence>
<dbReference type="SUPFAM" id="SSF56645">
    <property type="entry name" value="Acyl-CoA dehydrogenase NM domain-like"/>
    <property type="match status" value="1"/>
</dbReference>
<keyword evidence="6" id="KW-0285">Flavoprotein</keyword>
<keyword evidence="8" id="KW-0702">S-nitrosylation</keyword>
<dbReference type="FunFam" id="1.20.140.10:FF:000008">
    <property type="entry name" value="acyl-CoA dehydrogenase family member 9, mitochondrial"/>
    <property type="match status" value="1"/>
</dbReference>
<comment type="subcellular location">
    <subcellularLocation>
        <location evidence="2">Mitochondrion inner membrane</location>
        <topology evidence="2">Peripheral membrane protein</topology>
    </subcellularLocation>
</comment>
<evidence type="ECO:0000256" key="15">
    <source>
        <dbReference type="ARBA" id="ARBA00023128"/>
    </source>
</evidence>
<dbReference type="Gene3D" id="2.40.110.10">
    <property type="entry name" value="Butyryl-CoA Dehydrogenase, subunit A, domain 2"/>
    <property type="match status" value="1"/>
</dbReference>
<dbReference type="InterPro" id="IPR006089">
    <property type="entry name" value="Acyl-CoA_DH_CS"/>
</dbReference>
<dbReference type="PANTHER" id="PTHR43884:SF11">
    <property type="entry name" value="VERY LONG-CHAIN SPECIFIC ACYL-COA DEHYDROGENASE, MITOCHONDRIAL"/>
    <property type="match status" value="1"/>
</dbReference>
<evidence type="ECO:0000256" key="25">
    <source>
        <dbReference type="ARBA" id="ARBA00049050"/>
    </source>
</evidence>
<dbReference type="Pfam" id="PF21343">
    <property type="entry name" value="ACAD9-ACADV_C"/>
    <property type="match status" value="1"/>
</dbReference>
<dbReference type="FunFam" id="1.10.540.10:FF:000001">
    <property type="entry name" value="Very long-chain-specific acyl-CoA dehydrogenase, mitochondrial"/>
    <property type="match status" value="1"/>
</dbReference>
<keyword evidence="9" id="KW-0274">FAD</keyword>
<dbReference type="Gene3D" id="1.10.540.10">
    <property type="entry name" value="Acyl-CoA dehydrogenase/oxidase, N-terminal domain"/>
    <property type="match status" value="1"/>
</dbReference>
<comment type="catalytic activity">
    <reaction evidence="23">
        <text>tetracosanoyl-CoA + oxidized [electron-transfer flavoprotein] + H(+) = (2E)-tetracosenoyl-CoA + reduced [electron-transfer flavoprotein]</text>
        <dbReference type="Rhea" id="RHEA:47232"/>
        <dbReference type="Rhea" id="RHEA-COMP:10685"/>
        <dbReference type="Rhea" id="RHEA-COMP:10686"/>
        <dbReference type="ChEBI" id="CHEBI:15378"/>
        <dbReference type="ChEBI" id="CHEBI:57692"/>
        <dbReference type="ChEBI" id="CHEBI:58307"/>
        <dbReference type="ChEBI" id="CHEBI:65052"/>
        <dbReference type="ChEBI" id="CHEBI:74693"/>
    </reaction>
    <physiologicalReaction direction="left-to-right" evidence="23">
        <dbReference type="Rhea" id="RHEA:47233"/>
    </physiologicalReaction>
</comment>
<dbReference type="GO" id="GO:0006635">
    <property type="term" value="P:fatty acid beta-oxidation"/>
    <property type="evidence" value="ECO:0007669"/>
    <property type="project" value="UniProtKB-ARBA"/>
</dbReference>
<evidence type="ECO:0000256" key="28">
    <source>
        <dbReference type="SAM" id="MobiDB-lite"/>
    </source>
</evidence>
<dbReference type="InterPro" id="IPR046373">
    <property type="entry name" value="Acyl-CoA_Oxase/DH_mid-dom_sf"/>
</dbReference>
<name>A0A484GY25_SOUCH</name>
<feature type="compositionally biased region" description="Low complexity" evidence="28">
    <location>
        <begin position="11"/>
        <end position="30"/>
    </location>
</feature>
<dbReference type="InterPro" id="IPR013786">
    <property type="entry name" value="AcylCoA_DH/ox_N"/>
</dbReference>
<keyword evidence="11" id="KW-0809">Transit peptide</keyword>
<evidence type="ECO:0000256" key="26">
    <source>
        <dbReference type="ARBA" id="ARBA00049140"/>
    </source>
</evidence>
<dbReference type="InterPro" id="IPR036250">
    <property type="entry name" value="AcylCo_DH-like_C"/>
</dbReference>
<evidence type="ECO:0000256" key="18">
    <source>
        <dbReference type="ARBA" id="ARBA00040902"/>
    </source>
</evidence>
<evidence type="ECO:0000256" key="7">
    <source>
        <dbReference type="ARBA" id="ARBA00022792"/>
    </source>
</evidence>
<evidence type="ECO:0000256" key="21">
    <source>
        <dbReference type="ARBA" id="ARBA00047893"/>
    </source>
</evidence>
<dbReference type="CDD" id="cd01161">
    <property type="entry name" value="VLCAD"/>
    <property type="match status" value="1"/>
</dbReference>
<feature type="domain" description="Acyl-CoA dehydrogenase/oxidase C-terminal" evidence="29">
    <location>
        <begin position="341"/>
        <end position="487"/>
    </location>
</feature>
<evidence type="ECO:0000256" key="1">
    <source>
        <dbReference type="ARBA" id="ARBA00001974"/>
    </source>
</evidence>
<evidence type="ECO:0000259" key="29">
    <source>
        <dbReference type="Pfam" id="PF00441"/>
    </source>
</evidence>
<comment type="cofactor">
    <cofactor evidence="1">
        <name>FAD</name>
        <dbReference type="ChEBI" id="CHEBI:57692"/>
    </cofactor>
</comment>
<sequence length="695" mass="74978">MQAARMAPSVGRQLLRLGSGSSRSSALLGQPRPGLAWRPYASGAAQAAVEKSESLSSEASTRENRAKPESKSFAVGMFKGQLTTDQVFPYPSVLNEDQTQFLKELVGPVSRFFEEVNDPAKNDMLEQVEETTMQGLKELGAFGLQVPSELGGVGLCNTQYARLVEIVGMHDLGLAIVLGAHQSIGFKGILLFGTKAQKEKYLPKLASGETIAAFCLTEPSSGSDAASIRTSAVPSPCGRYYTLSGSKIWIRHSSPTFPSSPPLPTNGGLADIFTVFAKTPVKDTATGAMKEKITAFVVERSFGGVTNGPPEKKMGIKASNTAEVHFDGVQVPSENVLGEVGGGFKVAMHILNNGRFGMAAAMAGTMKGIIAKAVDHAANRTQFGEKIHNFGMIQEKLARMAMLQYVTESMAYMVSANMDQGSTDFQIEAAISKIFGSEAAWKVTDECIQIMGGMGFMKEPGVERVLRDLRIFRIFEGTNDILRLFVALQGCMVRGRRNGGRSWAGQRSPDYWTLLPPQDKGKELSGLGNALKNPFGNAGLLLGEASKQLRRRAGLGSGLSLSGTIHQELSRSGELAVQALEQFAAVVETKLIKHKKEIVNEQFLLQRLADSAIDLYAMVVVLSRASRALSEGHPTAQHEKMLCDSWCTEAAARIRENMAALQSDPQQQELFRNFKSISKALVERGGVVTSNPLGF</sequence>
<dbReference type="PROSITE" id="PS00072">
    <property type="entry name" value="ACYL_COA_DH_1"/>
    <property type="match status" value="1"/>
</dbReference>
<feature type="domain" description="ACAD9/ACADV-like C-terminal" evidence="31">
    <location>
        <begin position="568"/>
        <end position="687"/>
    </location>
</feature>
<dbReference type="InterPro" id="IPR009075">
    <property type="entry name" value="AcylCo_DH/oxidase_C"/>
</dbReference>
<evidence type="ECO:0000259" key="30">
    <source>
        <dbReference type="Pfam" id="PF02771"/>
    </source>
</evidence>
<dbReference type="AlphaFoldDB" id="A0A484GY25"/>
<comment type="similarity">
    <text evidence="4">Belongs to the acyl-CoA dehydrogenase family.</text>
</comment>
<dbReference type="SUPFAM" id="SSF47203">
    <property type="entry name" value="Acyl-CoA dehydrogenase C-terminal domain-like"/>
    <property type="match status" value="2"/>
</dbReference>
<comment type="catalytic activity">
    <reaction evidence="21">
        <text>dodecanoyl-CoA + oxidized [electron-transfer flavoprotein] + H(+) = (2E)-dodecenoyl-CoA + reduced [electron-transfer flavoprotein]</text>
        <dbReference type="Rhea" id="RHEA:47296"/>
        <dbReference type="Rhea" id="RHEA-COMP:10685"/>
        <dbReference type="Rhea" id="RHEA-COMP:10686"/>
        <dbReference type="ChEBI" id="CHEBI:15378"/>
        <dbReference type="ChEBI" id="CHEBI:57330"/>
        <dbReference type="ChEBI" id="CHEBI:57375"/>
        <dbReference type="ChEBI" id="CHEBI:57692"/>
        <dbReference type="ChEBI" id="CHEBI:58307"/>
    </reaction>
    <physiologicalReaction direction="left-to-right" evidence="21">
        <dbReference type="Rhea" id="RHEA:47297"/>
    </physiologicalReaction>
</comment>
<dbReference type="InterPro" id="IPR049448">
    <property type="entry name" value="ACAD9/ACADV-like_C"/>
</dbReference>
<dbReference type="Pfam" id="PF00441">
    <property type="entry name" value="Acyl-CoA_dh_1"/>
    <property type="match status" value="1"/>
</dbReference>
<comment type="catalytic activity">
    <reaction evidence="25">
        <text>a very-long-chain 2,3-saturated fatty acyl-CoA + oxidized [electron-transfer flavoprotein] + H(+) = a very-long-chain (2E)-enoyl-CoA + reduced [electron-transfer flavoprotein]</text>
        <dbReference type="Rhea" id="RHEA:19181"/>
        <dbReference type="Rhea" id="RHEA-COMP:10685"/>
        <dbReference type="Rhea" id="RHEA-COMP:10686"/>
        <dbReference type="ChEBI" id="CHEBI:15378"/>
        <dbReference type="ChEBI" id="CHEBI:57692"/>
        <dbReference type="ChEBI" id="CHEBI:58307"/>
        <dbReference type="ChEBI" id="CHEBI:83724"/>
        <dbReference type="ChEBI" id="CHEBI:83728"/>
        <dbReference type="EC" id="1.3.8.9"/>
    </reaction>
    <physiologicalReaction direction="left-to-right" evidence="25">
        <dbReference type="Rhea" id="RHEA:19182"/>
    </physiologicalReaction>
</comment>
<keyword evidence="5" id="KW-0597">Phosphoprotein</keyword>
<comment type="catalytic activity">
    <reaction evidence="27">
        <text>octadecanoyl-CoA + oxidized [electron-transfer flavoprotein] + H(+) = (2E)-octadecenoyl-CoA + reduced [electron-transfer flavoprotein]</text>
        <dbReference type="Rhea" id="RHEA:47240"/>
        <dbReference type="Rhea" id="RHEA-COMP:10685"/>
        <dbReference type="Rhea" id="RHEA-COMP:10686"/>
        <dbReference type="ChEBI" id="CHEBI:15378"/>
        <dbReference type="ChEBI" id="CHEBI:57394"/>
        <dbReference type="ChEBI" id="CHEBI:57692"/>
        <dbReference type="ChEBI" id="CHEBI:58307"/>
        <dbReference type="ChEBI" id="CHEBI:71412"/>
    </reaction>
    <physiologicalReaction direction="left-to-right" evidence="27">
        <dbReference type="Rhea" id="RHEA:47241"/>
    </physiologicalReaction>
</comment>
<dbReference type="FunFam" id="2.40.110.10:FF:000006">
    <property type="entry name" value="very long-chain specific acyl-CoA dehydrogenase, mitochondrial"/>
    <property type="match status" value="1"/>
</dbReference>
<dbReference type="Gene3D" id="1.20.140.10">
    <property type="entry name" value="Butyryl-CoA Dehydrogenase, subunit A, domain 3"/>
    <property type="match status" value="2"/>
</dbReference>
<evidence type="ECO:0000256" key="11">
    <source>
        <dbReference type="ARBA" id="ARBA00022946"/>
    </source>
</evidence>
<comment type="catalytic activity">
    <reaction evidence="26">
        <text>eicosanoyl-CoA + oxidized [electron-transfer flavoprotein] + H(+) = (2E)-eicosenoyl-CoA + reduced [electron-transfer flavoprotein]</text>
        <dbReference type="Rhea" id="RHEA:47236"/>
        <dbReference type="Rhea" id="RHEA-COMP:10685"/>
        <dbReference type="Rhea" id="RHEA-COMP:10686"/>
        <dbReference type="ChEBI" id="CHEBI:15378"/>
        <dbReference type="ChEBI" id="CHEBI:57380"/>
        <dbReference type="ChEBI" id="CHEBI:57692"/>
        <dbReference type="ChEBI" id="CHEBI:58307"/>
        <dbReference type="ChEBI" id="CHEBI:74691"/>
    </reaction>
    <physiologicalReaction direction="left-to-right" evidence="26">
        <dbReference type="Rhea" id="RHEA:47237"/>
    </physiologicalReaction>
</comment>
<evidence type="ECO:0000256" key="19">
    <source>
        <dbReference type="ARBA" id="ARBA00045422"/>
    </source>
</evidence>
<dbReference type="InterPro" id="IPR009100">
    <property type="entry name" value="AcylCoA_DH/oxidase_NM_dom_sf"/>
</dbReference>
<dbReference type="GO" id="GO:0005743">
    <property type="term" value="C:mitochondrial inner membrane"/>
    <property type="evidence" value="ECO:0007669"/>
    <property type="project" value="UniProtKB-SubCell"/>
</dbReference>
<dbReference type="GO" id="GO:0050660">
    <property type="term" value="F:flavin adenine dinucleotide binding"/>
    <property type="evidence" value="ECO:0007669"/>
    <property type="project" value="InterPro"/>
</dbReference>
<evidence type="ECO:0000256" key="9">
    <source>
        <dbReference type="ARBA" id="ARBA00022827"/>
    </source>
</evidence>
<evidence type="ECO:0000256" key="10">
    <source>
        <dbReference type="ARBA" id="ARBA00022832"/>
    </source>
</evidence>
<gene>
    <name evidence="32" type="ORF">DBR06_SOUSAS8210250</name>
</gene>
<evidence type="ECO:0000256" key="2">
    <source>
        <dbReference type="ARBA" id="ARBA00004637"/>
    </source>
</evidence>
<evidence type="ECO:0000256" key="22">
    <source>
        <dbReference type="ARBA" id="ARBA00047916"/>
    </source>
</evidence>
<dbReference type="Pfam" id="PF02771">
    <property type="entry name" value="Acyl-CoA_dh_N"/>
    <property type="match status" value="1"/>
</dbReference>
<comment type="pathway">
    <text evidence="3">Lipid metabolism; mitochondrial fatty acid beta-oxidation.</text>
</comment>
<dbReference type="EMBL" id="QWLN02003306">
    <property type="protein sequence ID" value="TEA40291.1"/>
    <property type="molecule type" value="Genomic_DNA"/>
</dbReference>
<evidence type="ECO:0000313" key="33">
    <source>
        <dbReference type="Proteomes" id="UP000295264"/>
    </source>
</evidence>
<keyword evidence="13" id="KW-0560">Oxidoreductase</keyword>
<dbReference type="PROSITE" id="PS00073">
    <property type="entry name" value="ACYL_COA_DH_2"/>
    <property type="match status" value="1"/>
</dbReference>
<keyword evidence="15" id="KW-0496">Mitochondrion</keyword>
<feature type="region of interest" description="Disordered" evidence="28">
    <location>
        <begin position="1"/>
        <end position="32"/>
    </location>
</feature>
<evidence type="ECO:0000256" key="16">
    <source>
        <dbReference type="ARBA" id="ARBA00023136"/>
    </source>
</evidence>
<dbReference type="EC" id="1.3.8.9" evidence="17"/>
<evidence type="ECO:0000256" key="13">
    <source>
        <dbReference type="ARBA" id="ARBA00023002"/>
    </source>
</evidence>
<evidence type="ECO:0000259" key="31">
    <source>
        <dbReference type="Pfam" id="PF21343"/>
    </source>
</evidence>
<evidence type="ECO:0000256" key="6">
    <source>
        <dbReference type="ARBA" id="ARBA00022630"/>
    </source>
</evidence>
<comment type="subunit">
    <text evidence="20">Homodimer. Homodimerizes after import into the mitochondrion.</text>
</comment>
<protein>
    <recommendedName>
        <fullName evidence="18">Very long-chain specific acyl-CoA dehydrogenase, mitochondrial</fullName>
        <ecNumber evidence="17">1.3.8.9</ecNumber>
    </recommendedName>
</protein>
<dbReference type="Proteomes" id="UP000295264">
    <property type="component" value="Unassembled WGS sequence"/>
</dbReference>
<dbReference type="GO" id="GO:0000062">
    <property type="term" value="F:fatty-acyl-CoA binding"/>
    <property type="evidence" value="ECO:0007669"/>
    <property type="project" value="TreeGrafter"/>
</dbReference>
<keyword evidence="12" id="KW-0007">Acetylation</keyword>